<feature type="non-terminal residue" evidence="1">
    <location>
        <position position="1"/>
    </location>
</feature>
<organism evidence="1 2">
    <name type="scientific">Candidatus Hakubella thermalkaliphila</name>
    <dbReference type="NCBI Taxonomy" id="2754717"/>
    <lineage>
        <taxon>Bacteria</taxon>
        <taxon>Bacillati</taxon>
        <taxon>Actinomycetota</taxon>
        <taxon>Actinomycetota incertae sedis</taxon>
        <taxon>Candidatus Hakubellales</taxon>
        <taxon>Candidatus Hakubellaceae</taxon>
        <taxon>Candidatus Hakubella</taxon>
    </lineage>
</organism>
<gene>
    <name evidence="1" type="ORF">HKBW3S44_01928</name>
</gene>
<evidence type="ECO:0000313" key="2">
    <source>
        <dbReference type="Proteomes" id="UP000561271"/>
    </source>
</evidence>
<dbReference type="EMBL" id="BLSC01000442">
    <property type="protein sequence ID" value="GFP38248.1"/>
    <property type="molecule type" value="Genomic_DNA"/>
</dbReference>
<protein>
    <submittedName>
        <fullName evidence="1">Uncharacterized protein</fullName>
    </submittedName>
</protein>
<evidence type="ECO:0000313" key="1">
    <source>
        <dbReference type="EMBL" id="GFP38248.1"/>
    </source>
</evidence>
<sequence>VIMIISGILLIAFGIIMLTNRLKDIAGLFPDFGINF</sequence>
<dbReference type="Proteomes" id="UP000561271">
    <property type="component" value="Unassembled WGS sequence"/>
</dbReference>
<name>A0A6V8Q0M7_9ACTN</name>
<dbReference type="AlphaFoldDB" id="A0A6V8Q0M7"/>
<proteinExistence type="predicted"/>
<reference evidence="1 2" key="1">
    <citation type="journal article" date="2020" name="Front. Microbiol.">
        <title>Single-cell genomics of novel Actinobacteria with the Wood-Ljungdahl pathway discovered in a serpentinizing system.</title>
        <authorList>
            <person name="Merino N."/>
            <person name="Kawai M."/>
            <person name="Boyd E.S."/>
            <person name="Colman D.R."/>
            <person name="McGlynn S.E."/>
            <person name="Nealson K.H."/>
            <person name="Kurokawa K."/>
            <person name="Hongoh Y."/>
        </authorList>
    </citation>
    <scope>NUCLEOTIDE SEQUENCE [LARGE SCALE GENOMIC DNA]</scope>
    <source>
        <strain evidence="1 2">S44</strain>
    </source>
</reference>
<comment type="caution">
    <text evidence="1">The sequence shown here is derived from an EMBL/GenBank/DDBJ whole genome shotgun (WGS) entry which is preliminary data.</text>
</comment>
<accession>A0A6V8Q0M7</accession>